<dbReference type="AlphaFoldDB" id="A0ABD1XYF0"/>
<organism evidence="1 2">
    <name type="scientific">Riccia fluitans</name>
    <dbReference type="NCBI Taxonomy" id="41844"/>
    <lineage>
        <taxon>Eukaryota</taxon>
        <taxon>Viridiplantae</taxon>
        <taxon>Streptophyta</taxon>
        <taxon>Embryophyta</taxon>
        <taxon>Marchantiophyta</taxon>
        <taxon>Marchantiopsida</taxon>
        <taxon>Marchantiidae</taxon>
        <taxon>Marchantiales</taxon>
        <taxon>Ricciaceae</taxon>
        <taxon>Riccia</taxon>
    </lineage>
</organism>
<accession>A0ABD1XYF0</accession>
<name>A0ABD1XYF0_9MARC</name>
<sequence length="96" mass="10819">MTVGQQQLEEVDKFTYLGSVLANDGDADHDVACRIARAGAVFQRLLPIWSIQKIDVATKIHLLNSIVIPTVIYASKTWKTSAKIERRLNVALQRWL</sequence>
<reference evidence="1 2" key="1">
    <citation type="submission" date="2024-09" db="EMBL/GenBank/DDBJ databases">
        <title>Chromosome-scale assembly of Riccia fluitans.</title>
        <authorList>
            <person name="Paukszto L."/>
            <person name="Sawicki J."/>
            <person name="Karawczyk K."/>
            <person name="Piernik-Szablinska J."/>
            <person name="Szczecinska M."/>
            <person name="Mazdziarz M."/>
        </authorList>
    </citation>
    <scope>NUCLEOTIDE SEQUENCE [LARGE SCALE GENOMIC DNA]</scope>
    <source>
        <strain evidence="1">Rf_01</strain>
        <tissue evidence="1">Aerial parts of the thallus</tissue>
    </source>
</reference>
<evidence type="ECO:0000313" key="1">
    <source>
        <dbReference type="EMBL" id="KAL2612946.1"/>
    </source>
</evidence>
<proteinExistence type="predicted"/>
<dbReference type="EMBL" id="JBHFFA010000007">
    <property type="protein sequence ID" value="KAL2612946.1"/>
    <property type="molecule type" value="Genomic_DNA"/>
</dbReference>
<dbReference type="PANTHER" id="PTHR47027">
    <property type="entry name" value="REVERSE TRANSCRIPTASE DOMAIN-CONTAINING PROTEIN"/>
    <property type="match status" value="1"/>
</dbReference>
<dbReference type="Proteomes" id="UP001605036">
    <property type="component" value="Unassembled WGS sequence"/>
</dbReference>
<protein>
    <recommendedName>
        <fullName evidence="3">Reverse transcriptase</fullName>
    </recommendedName>
</protein>
<gene>
    <name evidence="1" type="ORF">R1flu_024638</name>
</gene>
<evidence type="ECO:0000313" key="2">
    <source>
        <dbReference type="Proteomes" id="UP001605036"/>
    </source>
</evidence>
<dbReference type="PANTHER" id="PTHR47027:SF25">
    <property type="entry name" value="REVERSE TRANSCRIPTASE DOMAIN-CONTAINING PROTEIN"/>
    <property type="match status" value="1"/>
</dbReference>
<keyword evidence="2" id="KW-1185">Reference proteome</keyword>
<comment type="caution">
    <text evidence="1">The sequence shown here is derived from an EMBL/GenBank/DDBJ whole genome shotgun (WGS) entry which is preliminary data.</text>
</comment>
<evidence type="ECO:0008006" key="3">
    <source>
        <dbReference type="Google" id="ProtNLM"/>
    </source>
</evidence>